<evidence type="ECO:0000313" key="2">
    <source>
        <dbReference type="Proteomes" id="UP000596661"/>
    </source>
</evidence>
<dbReference type="Proteomes" id="UP000596661">
    <property type="component" value="Chromosome 6"/>
</dbReference>
<accession>A0A803PYW9</accession>
<proteinExistence type="predicted"/>
<dbReference type="EnsemblPlants" id="evm.model.06.567">
    <property type="protein sequence ID" value="cds.evm.model.06.567"/>
    <property type="gene ID" value="evm.TU.06.567"/>
</dbReference>
<dbReference type="AlphaFoldDB" id="A0A803PYW9"/>
<dbReference type="Gramene" id="evm.model.06.567">
    <property type="protein sequence ID" value="cds.evm.model.06.567"/>
    <property type="gene ID" value="evm.TU.06.567"/>
</dbReference>
<evidence type="ECO:0000313" key="1">
    <source>
        <dbReference type="EnsemblPlants" id="cds.evm.model.06.567"/>
    </source>
</evidence>
<sequence length="156" mass="17154">MQAPKSGNPYPPGIALPPVDGHVATISGGPLIIGSTRNAHKRSAGTVRGDQKSTFKWYSVSAKNVFMMREETGEKNLEIHVHLILGVVWEKDELDLSVGVERMIEPLEDVEEFSSARRIPPKSSISNPIEAEIVRSGMFKSREGGGREVDIHRVPQ</sequence>
<keyword evidence="2" id="KW-1185">Reference proteome</keyword>
<name>A0A803PYW9_CANSA</name>
<reference evidence="1" key="1">
    <citation type="submission" date="2018-11" db="EMBL/GenBank/DDBJ databases">
        <authorList>
            <person name="Grassa J C."/>
        </authorList>
    </citation>
    <scope>NUCLEOTIDE SEQUENCE [LARGE SCALE GENOMIC DNA]</scope>
</reference>
<dbReference type="EMBL" id="UZAU01000569">
    <property type="status" value="NOT_ANNOTATED_CDS"/>
    <property type="molecule type" value="Genomic_DNA"/>
</dbReference>
<organism evidence="1 2">
    <name type="scientific">Cannabis sativa</name>
    <name type="common">Hemp</name>
    <name type="synonym">Marijuana</name>
    <dbReference type="NCBI Taxonomy" id="3483"/>
    <lineage>
        <taxon>Eukaryota</taxon>
        <taxon>Viridiplantae</taxon>
        <taxon>Streptophyta</taxon>
        <taxon>Embryophyta</taxon>
        <taxon>Tracheophyta</taxon>
        <taxon>Spermatophyta</taxon>
        <taxon>Magnoliopsida</taxon>
        <taxon>eudicotyledons</taxon>
        <taxon>Gunneridae</taxon>
        <taxon>Pentapetalae</taxon>
        <taxon>rosids</taxon>
        <taxon>fabids</taxon>
        <taxon>Rosales</taxon>
        <taxon>Cannabaceae</taxon>
        <taxon>Cannabis</taxon>
    </lineage>
</organism>
<reference evidence="1" key="2">
    <citation type="submission" date="2021-03" db="UniProtKB">
        <authorList>
            <consortium name="EnsemblPlants"/>
        </authorList>
    </citation>
    <scope>IDENTIFICATION</scope>
</reference>
<protein>
    <submittedName>
        <fullName evidence="1">Uncharacterized protein</fullName>
    </submittedName>
</protein>